<proteinExistence type="inferred from homology"/>
<feature type="domain" description="Guanylate kinase-like" evidence="4">
    <location>
        <begin position="5"/>
        <end position="185"/>
    </location>
</feature>
<dbReference type="PANTHER" id="PTHR23117:SF13">
    <property type="entry name" value="GUANYLATE KINASE"/>
    <property type="match status" value="1"/>
</dbReference>
<dbReference type="PROSITE" id="PS50052">
    <property type="entry name" value="GUANYLATE_KINASE_2"/>
    <property type="match status" value="1"/>
</dbReference>
<evidence type="ECO:0000313" key="5">
    <source>
        <dbReference type="EMBL" id="KKP59444.1"/>
    </source>
</evidence>
<dbReference type="GO" id="GO:0005829">
    <property type="term" value="C:cytosol"/>
    <property type="evidence" value="ECO:0007669"/>
    <property type="project" value="TreeGrafter"/>
</dbReference>
<evidence type="ECO:0000256" key="2">
    <source>
        <dbReference type="ARBA" id="ARBA00022679"/>
    </source>
</evidence>
<name>A0A0G0ARD4_9BACT</name>
<dbReference type="Gene3D" id="3.30.63.10">
    <property type="entry name" value="Guanylate Kinase phosphate binding domain"/>
    <property type="match status" value="1"/>
</dbReference>
<organism evidence="5 6">
    <name type="scientific">Candidatus Magasanikbacteria bacterium GW2011_GWC2_34_16</name>
    <dbReference type="NCBI Taxonomy" id="1619045"/>
    <lineage>
        <taxon>Bacteria</taxon>
        <taxon>Candidatus Magasanikiibacteriota</taxon>
    </lineage>
</organism>
<sequence length="194" mass="22186">MQHSGLIVIISSPGGGGKDSVIRGLLKIFKKSVKLITITSRAKRPREKEGIDQFFISAEDFEKKLNTDYFVEYNKCAGNYYGTPKKLLTELQNNYEIVFTNIDVNGKKHFDELGIPHLSIFLLPENTEQLRERAVRRGGMTPEMIEERVNLGLEEIAKSKTYDYRIVNREGEIDETILKIAEIIKKHLTNPSLK</sequence>
<keyword evidence="2" id="KW-0808">Transferase</keyword>
<evidence type="ECO:0000256" key="3">
    <source>
        <dbReference type="ARBA" id="ARBA00022777"/>
    </source>
</evidence>
<evidence type="ECO:0000259" key="4">
    <source>
        <dbReference type="PROSITE" id="PS50052"/>
    </source>
</evidence>
<dbReference type="EMBL" id="LBPO01000002">
    <property type="protein sequence ID" value="KKP59444.1"/>
    <property type="molecule type" value="Genomic_DNA"/>
</dbReference>
<dbReference type="InterPro" id="IPR008144">
    <property type="entry name" value="Guanylate_kin-like_dom"/>
</dbReference>
<gene>
    <name evidence="5" type="ORF">UR53_C0002G0058</name>
</gene>
<dbReference type="Gene3D" id="3.40.50.300">
    <property type="entry name" value="P-loop containing nucleotide triphosphate hydrolases"/>
    <property type="match status" value="1"/>
</dbReference>
<evidence type="ECO:0000256" key="1">
    <source>
        <dbReference type="ARBA" id="ARBA00005790"/>
    </source>
</evidence>
<comment type="similarity">
    <text evidence="1">Belongs to the guanylate kinase family.</text>
</comment>
<reference evidence="5 6" key="1">
    <citation type="journal article" date="2015" name="Nature">
        <title>rRNA introns, odd ribosomes, and small enigmatic genomes across a large radiation of phyla.</title>
        <authorList>
            <person name="Brown C.T."/>
            <person name="Hug L.A."/>
            <person name="Thomas B.C."/>
            <person name="Sharon I."/>
            <person name="Castelle C.J."/>
            <person name="Singh A."/>
            <person name="Wilkins M.J."/>
            <person name="Williams K.H."/>
            <person name="Banfield J.F."/>
        </authorList>
    </citation>
    <scope>NUCLEOTIDE SEQUENCE [LARGE SCALE GENOMIC DNA]</scope>
</reference>
<evidence type="ECO:0000313" key="6">
    <source>
        <dbReference type="Proteomes" id="UP000034927"/>
    </source>
</evidence>
<dbReference type="InterPro" id="IPR008145">
    <property type="entry name" value="GK/Ca_channel_bsu"/>
</dbReference>
<dbReference type="SUPFAM" id="SSF52540">
    <property type="entry name" value="P-loop containing nucleoside triphosphate hydrolases"/>
    <property type="match status" value="1"/>
</dbReference>
<dbReference type="GO" id="GO:0004385">
    <property type="term" value="F:GMP kinase activity"/>
    <property type="evidence" value="ECO:0007669"/>
    <property type="project" value="TreeGrafter"/>
</dbReference>
<accession>A0A0G0ARD4</accession>
<protein>
    <submittedName>
        <fullName evidence="5">Guanylate kinase</fullName>
    </submittedName>
</protein>
<comment type="caution">
    <text evidence="5">The sequence shown here is derived from an EMBL/GenBank/DDBJ whole genome shotgun (WGS) entry which is preliminary data.</text>
</comment>
<dbReference type="InterPro" id="IPR027417">
    <property type="entry name" value="P-loop_NTPase"/>
</dbReference>
<dbReference type="PANTHER" id="PTHR23117">
    <property type="entry name" value="GUANYLATE KINASE-RELATED"/>
    <property type="match status" value="1"/>
</dbReference>
<dbReference type="Pfam" id="PF00625">
    <property type="entry name" value="Guanylate_kin"/>
    <property type="match status" value="1"/>
</dbReference>
<keyword evidence="3 5" id="KW-0418">Kinase</keyword>
<dbReference type="SMART" id="SM00072">
    <property type="entry name" value="GuKc"/>
    <property type="match status" value="1"/>
</dbReference>
<dbReference type="Proteomes" id="UP000034927">
    <property type="component" value="Unassembled WGS sequence"/>
</dbReference>
<dbReference type="AlphaFoldDB" id="A0A0G0ARD4"/>